<accession>A0A2G6E3P4</accession>
<evidence type="ECO:0000313" key="5">
    <source>
        <dbReference type="EMBL" id="PID56388.1"/>
    </source>
</evidence>
<dbReference type="PANTHER" id="PTHR45586:SF1">
    <property type="entry name" value="LIPOPOLYSACCHARIDE ASSEMBLY PROTEIN B"/>
    <property type="match status" value="1"/>
</dbReference>
<evidence type="ECO:0008006" key="7">
    <source>
        <dbReference type="Google" id="ProtNLM"/>
    </source>
</evidence>
<proteinExistence type="predicted"/>
<dbReference type="InterPro" id="IPR019734">
    <property type="entry name" value="TPR_rpt"/>
</dbReference>
<dbReference type="SMART" id="SM00028">
    <property type="entry name" value="TPR"/>
    <property type="match status" value="3"/>
</dbReference>
<dbReference type="Proteomes" id="UP000229740">
    <property type="component" value="Unassembled WGS sequence"/>
</dbReference>
<evidence type="ECO:0000256" key="2">
    <source>
        <dbReference type="ARBA" id="ARBA00022803"/>
    </source>
</evidence>
<reference evidence="5 6" key="1">
    <citation type="submission" date="2017-10" db="EMBL/GenBank/DDBJ databases">
        <title>Novel microbial diversity and functional potential in the marine mammal oral microbiome.</title>
        <authorList>
            <person name="Dudek N.K."/>
            <person name="Sun C.L."/>
            <person name="Burstein D."/>
            <person name="Kantor R.S."/>
            <person name="Aliaga Goltsman D.S."/>
            <person name="Bik E.M."/>
            <person name="Thomas B.C."/>
            <person name="Banfield J.F."/>
            <person name="Relman D.A."/>
        </authorList>
    </citation>
    <scope>NUCLEOTIDE SEQUENCE [LARGE SCALE GENOMIC DNA]</scope>
    <source>
        <strain evidence="5">DOLZORAL124_49_17</strain>
    </source>
</reference>
<dbReference type="AlphaFoldDB" id="A0A2G6E3P4"/>
<feature type="repeat" description="TPR" evidence="3">
    <location>
        <begin position="207"/>
        <end position="240"/>
    </location>
</feature>
<name>A0A2G6E3P4_9BACT</name>
<dbReference type="SUPFAM" id="SSF48452">
    <property type="entry name" value="TPR-like"/>
    <property type="match status" value="1"/>
</dbReference>
<dbReference type="PROSITE" id="PS50005">
    <property type="entry name" value="TPR"/>
    <property type="match status" value="2"/>
</dbReference>
<dbReference type="InterPro" id="IPR011990">
    <property type="entry name" value="TPR-like_helical_dom_sf"/>
</dbReference>
<protein>
    <recommendedName>
        <fullName evidence="7">Tetratricopeptide repeat protein</fullName>
    </recommendedName>
</protein>
<keyword evidence="1" id="KW-0677">Repeat</keyword>
<sequence length="561" mass="65942">MGVLLNFYFSSSSLLLKLLKTTEDSPGERLMSAREDYVMDRHQEHKFLHGIAVSFTKRRIEKYQQKLGNGRDAELHGTVADLYQHLGEKSLALESYQAAVTSLLQNGRPLEVEESDRLIALYKKILTIEPLYGTIGQDLGVEYLRRGFEYRALELFSSLAERFAKQGDYRKAVDLYQQVFSIEPGSIRARQTCADLLLKLGQKQAAAHEYQQIAEIYFEHQRFDGALEYYKEALRLDGQNMALQQRSEMVQQILDGVVLPYTQAEWQTLKSMSQTDLSQRRSLKEQERVEQALRSKIEELKQRYEESVTEKNRQLRDTTQRLEDLSTYVAVFKDNLEQVAREKARLQTLLEQELQHKEELQERIDSLSAFRVEASCQHSVTTHSLQQQERLESAVKRLRQEQKRLKRQLQEKLSQSARREDELQKHLEQRNAEGIQLERKLQNVGRERDQVERHLQHQLQESLHREHILRDQMNVLSGRHELALKHITQEKRQLEEKYRVTQKQINVVEADTMSTLEQLHGELSRQCELESHFSEQFHESLQEISLLLHTQEQEIQKLEQL</sequence>
<feature type="coiled-coil region" evidence="4">
    <location>
        <begin position="283"/>
        <end position="511"/>
    </location>
</feature>
<evidence type="ECO:0000256" key="1">
    <source>
        <dbReference type="ARBA" id="ARBA00022737"/>
    </source>
</evidence>
<comment type="caution">
    <text evidence="5">The sequence shown here is derived from an EMBL/GenBank/DDBJ whole genome shotgun (WGS) entry which is preliminary data.</text>
</comment>
<dbReference type="InterPro" id="IPR051012">
    <property type="entry name" value="CellSynth/LPSAsmb/PSIAsmb"/>
</dbReference>
<keyword evidence="2 3" id="KW-0802">TPR repeat</keyword>
<feature type="repeat" description="TPR" evidence="3">
    <location>
        <begin position="153"/>
        <end position="186"/>
    </location>
</feature>
<dbReference type="Gene3D" id="1.25.40.10">
    <property type="entry name" value="Tetratricopeptide repeat domain"/>
    <property type="match status" value="1"/>
</dbReference>
<dbReference type="EMBL" id="PDPS01000035">
    <property type="protein sequence ID" value="PID56388.1"/>
    <property type="molecule type" value="Genomic_DNA"/>
</dbReference>
<dbReference type="Pfam" id="PF14559">
    <property type="entry name" value="TPR_19"/>
    <property type="match status" value="1"/>
</dbReference>
<evidence type="ECO:0000313" key="6">
    <source>
        <dbReference type="Proteomes" id="UP000229740"/>
    </source>
</evidence>
<evidence type="ECO:0000256" key="3">
    <source>
        <dbReference type="PROSITE-ProRule" id="PRU00339"/>
    </source>
</evidence>
<keyword evidence="4" id="KW-0175">Coiled coil</keyword>
<dbReference type="PANTHER" id="PTHR45586">
    <property type="entry name" value="TPR REPEAT-CONTAINING PROTEIN PA4667"/>
    <property type="match status" value="1"/>
</dbReference>
<evidence type="ECO:0000256" key="4">
    <source>
        <dbReference type="SAM" id="Coils"/>
    </source>
</evidence>
<gene>
    <name evidence="5" type="ORF">CSB45_11945</name>
</gene>
<organism evidence="5 6">
    <name type="scientific">candidate division KSB3 bacterium</name>
    <dbReference type="NCBI Taxonomy" id="2044937"/>
    <lineage>
        <taxon>Bacteria</taxon>
        <taxon>candidate division KSB3</taxon>
    </lineage>
</organism>